<dbReference type="InterPro" id="IPR038559">
    <property type="entry name" value="XkdN-like_sf"/>
</dbReference>
<dbReference type="OrthoDB" id="1807498at2"/>
<proteinExistence type="predicted"/>
<evidence type="ECO:0000313" key="2">
    <source>
        <dbReference type="Proteomes" id="UP000247476"/>
    </source>
</evidence>
<organism evidence="1 2">
    <name type="scientific">Paenibacillus flagellatus</name>
    <dbReference type="NCBI Taxonomy" id="2211139"/>
    <lineage>
        <taxon>Bacteria</taxon>
        <taxon>Bacillati</taxon>
        <taxon>Bacillota</taxon>
        <taxon>Bacilli</taxon>
        <taxon>Bacillales</taxon>
        <taxon>Paenibacillaceae</taxon>
        <taxon>Paenibacillus</taxon>
    </lineage>
</organism>
<dbReference type="Proteomes" id="UP000247476">
    <property type="component" value="Unassembled WGS sequence"/>
</dbReference>
<dbReference type="EMBL" id="QJVJ01000001">
    <property type="protein sequence ID" value="PYI57021.1"/>
    <property type="molecule type" value="Genomic_DNA"/>
</dbReference>
<name>A0A2V5KBS9_9BACL</name>
<dbReference type="AlphaFoldDB" id="A0A2V5KBS9"/>
<evidence type="ECO:0000313" key="1">
    <source>
        <dbReference type="EMBL" id="PYI57021.1"/>
    </source>
</evidence>
<reference evidence="1 2" key="1">
    <citation type="submission" date="2018-05" db="EMBL/GenBank/DDBJ databases">
        <title>Paenibacillus flagellatus sp. nov., isolated from selenium mineral soil.</title>
        <authorList>
            <person name="Dai X."/>
        </authorList>
    </citation>
    <scope>NUCLEOTIDE SEQUENCE [LARGE SCALE GENOMIC DNA]</scope>
    <source>
        <strain evidence="1 2">DXL2</strain>
    </source>
</reference>
<dbReference type="Pfam" id="PF08890">
    <property type="entry name" value="Phage_TAC_5"/>
    <property type="match status" value="1"/>
</dbReference>
<comment type="caution">
    <text evidence="1">The sequence shown here is derived from an EMBL/GenBank/DDBJ whole genome shotgun (WGS) entry which is preliminary data.</text>
</comment>
<dbReference type="Gene3D" id="3.30.2220.30">
    <property type="match status" value="1"/>
</dbReference>
<accession>A0A2V5KBS9</accession>
<keyword evidence="2" id="KW-1185">Reference proteome</keyword>
<dbReference type="InterPro" id="IPR014986">
    <property type="entry name" value="XkdN-like"/>
</dbReference>
<sequence>MSELSAFFAQNVSTEIVESFVVSERFKDKDGKPIEWKLRAVTQDESEAIRKACTRVKKGPGGSSIQEIDQGEFIAKMAAASVQFPNLKDTALQDSYGVRGAEVLLRKMLLAGEYAALLTKTQELSGFDRDINEDIEAAKN</sequence>
<protein>
    <submittedName>
        <fullName evidence="1">Phage portal protein</fullName>
    </submittedName>
</protein>
<dbReference type="RefSeq" id="WP_110838062.1">
    <property type="nucleotide sequence ID" value="NZ_QJVJ01000001.1"/>
</dbReference>
<gene>
    <name evidence="1" type="ORF">DLM86_00805</name>
</gene>